<evidence type="ECO:0000256" key="2">
    <source>
        <dbReference type="ARBA" id="ARBA00004569"/>
    </source>
</evidence>
<name>A0A6J1ZUP3_ACIJB</name>
<dbReference type="InterPro" id="IPR002048">
    <property type="entry name" value="EF_hand_dom"/>
</dbReference>
<keyword evidence="7" id="KW-0472">Membrane</keyword>
<evidence type="ECO:0000256" key="4">
    <source>
        <dbReference type="ARBA" id="ARBA00022792"/>
    </source>
</evidence>
<feature type="compositionally biased region" description="Gly residues" evidence="8">
    <location>
        <begin position="148"/>
        <end position="159"/>
    </location>
</feature>
<dbReference type="AlphaFoldDB" id="A0A6J1ZUP3"/>
<dbReference type="InterPro" id="IPR011992">
    <property type="entry name" value="EF-hand-dom_pair"/>
</dbReference>
<dbReference type="GO" id="GO:0005758">
    <property type="term" value="C:mitochondrial intermembrane space"/>
    <property type="evidence" value="ECO:0007669"/>
    <property type="project" value="UniProtKB-SubCell"/>
</dbReference>
<keyword evidence="5" id="KW-0809">Transit peptide</keyword>
<dbReference type="PROSITE" id="PS50222">
    <property type="entry name" value="EF_HAND_2"/>
    <property type="match status" value="1"/>
</dbReference>
<dbReference type="Gene3D" id="1.10.238.10">
    <property type="entry name" value="EF-hand"/>
    <property type="match status" value="2"/>
</dbReference>
<evidence type="ECO:0000256" key="1">
    <source>
        <dbReference type="ARBA" id="ARBA00004273"/>
    </source>
</evidence>
<dbReference type="GO" id="GO:0046982">
    <property type="term" value="F:protein heterodimerization activity"/>
    <property type="evidence" value="ECO:0007669"/>
    <property type="project" value="UniProtKB-ARBA"/>
</dbReference>
<evidence type="ECO:0000256" key="8">
    <source>
        <dbReference type="SAM" id="MobiDB-lite"/>
    </source>
</evidence>
<accession>A0A6J1ZUP3</accession>
<keyword evidence="6" id="KW-0496">Mitochondrion</keyword>
<dbReference type="SUPFAM" id="SSF47473">
    <property type="entry name" value="EF-hand"/>
    <property type="match status" value="2"/>
</dbReference>
<dbReference type="CDD" id="cd16174">
    <property type="entry name" value="EFh_MICU2"/>
    <property type="match status" value="1"/>
</dbReference>
<organism evidence="10 11">
    <name type="scientific">Acinonyx jubatus</name>
    <name type="common">Cheetah</name>
    <dbReference type="NCBI Taxonomy" id="32536"/>
    <lineage>
        <taxon>Eukaryota</taxon>
        <taxon>Metazoa</taxon>
        <taxon>Chordata</taxon>
        <taxon>Craniata</taxon>
        <taxon>Vertebrata</taxon>
        <taxon>Euteleostomi</taxon>
        <taxon>Mammalia</taxon>
        <taxon>Eutheria</taxon>
        <taxon>Laurasiatheria</taxon>
        <taxon>Carnivora</taxon>
        <taxon>Feliformia</taxon>
        <taxon>Felidae</taxon>
        <taxon>Felinae</taxon>
        <taxon>Acinonyx</taxon>
    </lineage>
</organism>
<dbReference type="Proteomes" id="UP001652583">
    <property type="component" value="Chromosome A1"/>
</dbReference>
<evidence type="ECO:0000256" key="5">
    <source>
        <dbReference type="ARBA" id="ARBA00022946"/>
    </source>
</evidence>
<evidence type="ECO:0000313" key="10">
    <source>
        <dbReference type="Proteomes" id="UP001652583"/>
    </source>
</evidence>
<evidence type="ECO:0000259" key="9">
    <source>
        <dbReference type="PROSITE" id="PS50222"/>
    </source>
</evidence>
<dbReference type="InterPro" id="IPR039800">
    <property type="entry name" value="MICU1/2/3"/>
</dbReference>
<dbReference type="GO" id="GO:0051560">
    <property type="term" value="P:mitochondrial calcium ion homeostasis"/>
    <property type="evidence" value="ECO:0007669"/>
    <property type="project" value="UniProtKB-ARBA"/>
</dbReference>
<keyword evidence="3" id="KW-0677">Repeat</keyword>
<dbReference type="RefSeq" id="XP_026920334.2">
    <property type="nucleotide sequence ID" value="XM_027064533.2"/>
</dbReference>
<dbReference type="GeneID" id="106979808"/>
<keyword evidence="10" id="KW-1185">Reference proteome</keyword>
<dbReference type="PANTHER" id="PTHR12294">
    <property type="entry name" value="EF HAND DOMAIN FAMILY A1,A2-RELATED"/>
    <property type="match status" value="1"/>
</dbReference>
<evidence type="ECO:0000313" key="11">
    <source>
        <dbReference type="RefSeq" id="XP_026920334.2"/>
    </source>
</evidence>
<evidence type="ECO:0000256" key="3">
    <source>
        <dbReference type="ARBA" id="ARBA00022737"/>
    </source>
</evidence>
<dbReference type="GO" id="GO:1990246">
    <property type="term" value="C:uniplex complex"/>
    <property type="evidence" value="ECO:0007669"/>
    <property type="project" value="TreeGrafter"/>
</dbReference>
<dbReference type="GO" id="GO:0036444">
    <property type="term" value="P:calcium import into the mitochondrion"/>
    <property type="evidence" value="ECO:0007669"/>
    <property type="project" value="TreeGrafter"/>
</dbReference>
<dbReference type="KEGG" id="aju:106979808"/>
<evidence type="ECO:0000256" key="6">
    <source>
        <dbReference type="ARBA" id="ARBA00023128"/>
    </source>
</evidence>
<feature type="region of interest" description="Disordered" evidence="8">
    <location>
        <begin position="103"/>
        <end position="159"/>
    </location>
</feature>
<sequence length="597" mass="67097">MQGFSVTRPNFFGDGLPLLSSGPSERQTTHSITGIVRSARLTRPCFPLKPAAPTKQRLLPSERHVFLPKTVGPPYTTGEPSRSRRRRPLGVLFGPLSSYPAPSHTLPYRRSELRGRSRPRKAGSGGWTEAVRLSRDPGPRGSSRVVRRGGGGGPGLGDGWGASAKMAAAAVRSARLTAWGGRLRRGLSAGRRALPGPSPLAAAVAGVALAGTGVAWYHGRVNVAAPEGRLTVLAQKMADSGEMGEKPSLRKQRFMQFSSLEHEGGYYMTPRDFLFSVMFEQVERKTSVKKLTKKDIEDILAGTQPACRGSTFFRDLGDKGLISYTEYLFLLTILTKPHTGFHVAFKMLDADGNEMVEKKEFFKLQKIISKQDDLKTTANETECQEPTVKEPEITTTLQILFFGKRGERKLHYREFRRFMENLQTEVQEMEFLQFSKGLSFMRKEDFAEWLLFFTNTENKDIYWKNVREKLSAGESISLDEFKSFCHFATHLEDFAIAMQMFSLAHRPVRLAEFKRAVKVATGQELSNNILDTVFKIFDVDGDECLSHGEFLGVLKNRMHRGLWVPQQQSIQEYWKCVKRESIKGVKEVWKQAGRGLF</sequence>
<reference evidence="11" key="1">
    <citation type="submission" date="2025-08" db="UniProtKB">
        <authorList>
            <consortium name="RefSeq"/>
        </authorList>
    </citation>
    <scope>IDENTIFICATION</scope>
    <source>
        <tissue evidence="11">Blood</tissue>
    </source>
</reference>
<dbReference type="PANTHER" id="PTHR12294:SF3">
    <property type="entry name" value="CALCIUM UPTAKE PROTEIN 2, MITOCHONDRIAL"/>
    <property type="match status" value="1"/>
</dbReference>
<protein>
    <submittedName>
        <fullName evidence="11">Calcium uptake protein 2, mitochondrial</fullName>
    </submittedName>
</protein>
<proteinExistence type="predicted"/>
<comment type="subcellular location">
    <subcellularLocation>
        <location evidence="1">Mitochondrion inner membrane</location>
    </subcellularLocation>
    <subcellularLocation>
        <location evidence="2">Mitochondrion intermembrane space</location>
    </subcellularLocation>
</comment>
<gene>
    <name evidence="11" type="primary">MICU2</name>
</gene>
<evidence type="ECO:0000256" key="7">
    <source>
        <dbReference type="ARBA" id="ARBA00023136"/>
    </source>
</evidence>
<dbReference type="SMART" id="SM00054">
    <property type="entry name" value="EFh"/>
    <property type="match status" value="2"/>
</dbReference>
<dbReference type="GO" id="GO:0005509">
    <property type="term" value="F:calcium ion binding"/>
    <property type="evidence" value="ECO:0007669"/>
    <property type="project" value="InterPro"/>
</dbReference>
<feature type="domain" description="EF-hand" evidence="9">
    <location>
        <begin position="525"/>
        <end position="560"/>
    </location>
</feature>
<keyword evidence="4" id="KW-0999">Mitochondrion inner membrane</keyword>